<keyword evidence="2" id="KW-1133">Transmembrane helix</keyword>
<feature type="region of interest" description="Disordered" evidence="1">
    <location>
        <begin position="38"/>
        <end position="60"/>
    </location>
</feature>
<comment type="caution">
    <text evidence="3">The sequence shown here is derived from an EMBL/GenBank/DDBJ whole genome shotgun (WGS) entry which is preliminary data.</text>
</comment>
<protein>
    <submittedName>
        <fullName evidence="3">Alkaline phosphatase</fullName>
    </submittedName>
</protein>
<evidence type="ECO:0000256" key="2">
    <source>
        <dbReference type="SAM" id="Phobius"/>
    </source>
</evidence>
<evidence type="ECO:0000313" key="4">
    <source>
        <dbReference type="Proteomes" id="UP000232928"/>
    </source>
</evidence>
<evidence type="ECO:0000313" key="3">
    <source>
        <dbReference type="EMBL" id="PKD15701.1"/>
    </source>
</evidence>
<dbReference type="RefSeq" id="WP_101027262.1">
    <property type="nucleotide sequence ID" value="NZ_PJEG01000001.1"/>
</dbReference>
<gene>
    <name evidence="3" type="ORF">APC1461_0023</name>
</gene>
<reference evidence="3 4" key="1">
    <citation type="submission" date="2017-12" db="EMBL/GenBank/DDBJ databases">
        <title>Bifidobacterium longum APC/DPC strains.</title>
        <authorList>
            <person name="Arboleya S."/>
        </authorList>
    </citation>
    <scope>NUCLEOTIDE SEQUENCE [LARGE SCALE GENOMIC DNA]</scope>
    <source>
        <strain evidence="3 4">APC1461</strain>
    </source>
</reference>
<accession>A0A2N0TLT4</accession>
<organism evidence="3 4">
    <name type="scientific">Bifidobacterium longum</name>
    <dbReference type="NCBI Taxonomy" id="216816"/>
    <lineage>
        <taxon>Bacteria</taxon>
        <taxon>Bacillati</taxon>
        <taxon>Actinomycetota</taxon>
        <taxon>Actinomycetes</taxon>
        <taxon>Bifidobacteriales</taxon>
        <taxon>Bifidobacteriaceae</taxon>
        <taxon>Bifidobacterium</taxon>
    </lineage>
</organism>
<keyword evidence="2" id="KW-0472">Membrane</keyword>
<dbReference type="Proteomes" id="UP000232928">
    <property type="component" value="Unassembled WGS sequence"/>
</dbReference>
<evidence type="ECO:0000256" key="1">
    <source>
        <dbReference type="SAM" id="MobiDB-lite"/>
    </source>
</evidence>
<keyword evidence="2" id="KW-0812">Transmembrane</keyword>
<dbReference type="EMBL" id="PJEG01000001">
    <property type="protein sequence ID" value="PKD15701.1"/>
    <property type="molecule type" value="Genomic_DNA"/>
</dbReference>
<dbReference type="AlphaFoldDB" id="A0A2N0TLT4"/>
<feature type="transmembrane region" description="Helical" evidence="2">
    <location>
        <begin position="77"/>
        <end position="95"/>
    </location>
</feature>
<sequence>MSIDLTGKLTEGKTYRVTITGRQSGKVVAKDFQAPAAAAGDDSQVVPGETVENPGDNTSAAGQQTGVAGVLDKTGSAIAAVVVVIAALVSTALALKTVKGRRH</sequence>
<proteinExistence type="predicted"/>
<name>A0A2N0TLT4_BIFLN</name>